<dbReference type="PROSITE" id="PS00518">
    <property type="entry name" value="ZF_RING_1"/>
    <property type="match status" value="1"/>
</dbReference>
<gene>
    <name evidence="6" type="ORF">Cvel_25662</name>
</gene>
<accession>A0A0G4HA92</accession>
<dbReference type="InterPro" id="IPR017907">
    <property type="entry name" value="Znf_RING_CS"/>
</dbReference>
<dbReference type="PhylomeDB" id="A0A0G4HA92"/>
<evidence type="ECO:0000256" key="4">
    <source>
        <dbReference type="PROSITE-ProRule" id="PRU00175"/>
    </source>
</evidence>
<keyword evidence="1" id="KW-0479">Metal-binding</keyword>
<proteinExistence type="predicted"/>
<reference evidence="6" key="1">
    <citation type="submission" date="2014-11" db="EMBL/GenBank/DDBJ databases">
        <authorList>
            <person name="Otto D Thomas"/>
            <person name="Naeem Raeece"/>
        </authorList>
    </citation>
    <scope>NUCLEOTIDE SEQUENCE</scope>
</reference>
<dbReference type="InterPro" id="IPR008598">
    <property type="entry name" value="Di19_Zn-bd"/>
</dbReference>
<dbReference type="GO" id="GO:0006511">
    <property type="term" value="P:ubiquitin-dependent protein catabolic process"/>
    <property type="evidence" value="ECO:0007669"/>
    <property type="project" value="TreeGrafter"/>
</dbReference>
<dbReference type="InterPro" id="IPR001841">
    <property type="entry name" value="Znf_RING"/>
</dbReference>
<keyword evidence="2 4" id="KW-0863">Zinc-finger</keyword>
<dbReference type="VEuPathDB" id="CryptoDB:Cvel_25662"/>
<evidence type="ECO:0000256" key="2">
    <source>
        <dbReference type="ARBA" id="ARBA00022771"/>
    </source>
</evidence>
<dbReference type="Gene3D" id="3.30.40.10">
    <property type="entry name" value="Zinc/RING finger domain, C3HC4 (zinc finger)"/>
    <property type="match status" value="1"/>
</dbReference>
<sequence length="306" mass="33641">MENTSEFECPICLDVFHEPATLPVCRHSFCEGCLEVHLCQQEHVNKTGSSSPVPVISMTVGAEDGAMRRGRQDKAVQPADPDTLDTVVVSCPLCRTESRAEIHRSDDCVSMEIDSLEGGEDDQEIERTERSSIFSGWRDTALMKKMSEQSISCECAETVSMDKYVEHRRSGCSSACKESSPKVGATMADELAALASSPSSLFRSSASSTSAGSSGRGGYRCPYCRQGGFDCRGLLSHCETAHPGRDDAAVCPICVSREDGDPSRVSRHWVSHMRLRHRFEPEDYVEDEDEDDAILQRVLQASLFAR</sequence>
<dbReference type="Pfam" id="PF05605">
    <property type="entry name" value="zf-Di19"/>
    <property type="match status" value="1"/>
</dbReference>
<dbReference type="InterPro" id="IPR013083">
    <property type="entry name" value="Znf_RING/FYVE/PHD"/>
</dbReference>
<dbReference type="SMART" id="SM00184">
    <property type="entry name" value="RING"/>
    <property type="match status" value="1"/>
</dbReference>
<organism evidence="6">
    <name type="scientific">Chromera velia CCMP2878</name>
    <dbReference type="NCBI Taxonomy" id="1169474"/>
    <lineage>
        <taxon>Eukaryota</taxon>
        <taxon>Sar</taxon>
        <taxon>Alveolata</taxon>
        <taxon>Colpodellida</taxon>
        <taxon>Chromeraceae</taxon>
        <taxon>Chromera</taxon>
    </lineage>
</organism>
<dbReference type="EMBL" id="CDMZ01002136">
    <property type="protein sequence ID" value="CEM40933.1"/>
    <property type="molecule type" value="Genomic_DNA"/>
</dbReference>
<evidence type="ECO:0000259" key="5">
    <source>
        <dbReference type="PROSITE" id="PS50089"/>
    </source>
</evidence>
<dbReference type="InterPro" id="IPR051438">
    <property type="entry name" value="RNF_E3_ubiq-protein_ligase"/>
</dbReference>
<dbReference type="SUPFAM" id="SSF57850">
    <property type="entry name" value="RING/U-box"/>
    <property type="match status" value="1"/>
</dbReference>
<dbReference type="Pfam" id="PF13445">
    <property type="entry name" value="zf-RING_UBOX"/>
    <property type="match status" value="1"/>
</dbReference>
<dbReference type="GO" id="GO:0000209">
    <property type="term" value="P:protein polyubiquitination"/>
    <property type="evidence" value="ECO:0007669"/>
    <property type="project" value="TreeGrafter"/>
</dbReference>
<dbReference type="GO" id="GO:0008270">
    <property type="term" value="F:zinc ion binding"/>
    <property type="evidence" value="ECO:0007669"/>
    <property type="project" value="UniProtKB-KW"/>
</dbReference>
<dbReference type="PANTHER" id="PTHR46016:SF1">
    <property type="entry name" value="RING-TYPE DOMAIN-CONTAINING PROTEIN"/>
    <property type="match status" value="1"/>
</dbReference>
<name>A0A0G4HA92_9ALVE</name>
<evidence type="ECO:0000256" key="3">
    <source>
        <dbReference type="ARBA" id="ARBA00022833"/>
    </source>
</evidence>
<evidence type="ECO:0000313" key="6">
    <source>
        <dbReference type="EMBL" id="CEM40933.1"/>
    </source>
</evidence>
<dbReference type="PROSITE" id="PS50089">
    <property type="entry name" value="ZF_RING_2"/>
    <property type="match status" value="1"/>
</dbReference>
<keyword evidence="3" id="KW-0862">Zinc</keyword>
<dbReference type="PANTHER" id="PTHR46016">
    <property type="entry name" value="ZINC FINGER, RING/FYVE/PHD-TYPE"/>
    <property type="match status" value="1"/>
</dbReference>
<evidence type="ECO:0000256" key="1">
    <source>
        <dbReference type="ARBA" id="ARBA00022723"/>
    </source>
</evidence>
<protein>
    <recommendedName>
        <fullName evidence="5">RING-type domain-containing protein</fullName>
    </recommendedName>
</protein>
<dbReference type="GO" id="GO:0061630">
    <property type="term" value="F:ubiquitin protein ligase activity"/>
    <property type="evidence" value="ECO:0007669"/>
    <property type="project" value="TreeGrafter"/>
</dbReference>
<dbReference type="InterPro" id="IPR027370">
    <property type="entry name" value="Znf-RING_euk"/>
</dbReference>
<feature type="domain" description="RING-type" evidence="5">
    <location>
        <begin position="9"/>
        <end position="95"/>
    </location>
</feature>
<dbReference type="AlphaFoldDB" id="A0A0G4HA92"/>